<protein>
    <submittedName>
        <fullName evidence="7">Serine/threonine-protein kinase 32B-like isoform X1</fullName>
    </submittedName>
</protein>
<keyword evidence="3" id="KW-0547">Nucleotide-binding</keyword>
<dbReference type="InterPro" id="IPR000719">
    <property type="entry name" value="Prot_kinase_dom"/>
</dbReference>
<dbReference type="EMBL" id="NCKU01008473">
    <property type="protein sequence ID" value="RWS01872.1"/>
    <property type="molecule type" value="Genomic_DNA"/>
</dbReference>
<dbReference type="OrthoDB" id="6496737at2759"/>
<dbReference type="PANTHER" id="PTHR24355:SF30">
    <property type="entry name" value="SERINE_THREONINE-PROTEIN KINASE 32B ISOFORM X1"/>
    <property type="match status" value="1"/>
</dbReference>
<gene>
    <name evidence="7" type="ORF">B4U79_06490</name>
</gene>
<feature type="non-terminal residue" evidence="7">
    <location>
        <position position="1"/>
    </location>
</feature>
<evidence type="ECO:0000256" key="3">
    <source>
        <dbReference type="ARBA" id="ARBA00022741"/>
    </source>
</evidence>
<keyword evidence="8" id="KW-1185">Reference proteome</keyword>
<evidence type="ECO:0000313" key="8">
    <source>
        <dbReference type="Proteomes" id="UP000285301"/>
    </source>
</evidence>
<evidence type="ECO:0000256" key="5">
    <source>
        <dbReference type="ARBA" id="ARBA00022840"/>
    </source>
</evidence>
<keyword evidence="1" id="KW-0723">Serine/threonine-protein kinase</keyword>
<evidence type="ECO:0000256" key="1">
    <source>
        <dbReference type="ARBA" id="ARBA00022527"/>
    </source>
</evidence>
<dbReference type="AlphaFoldDB" id="A0A3S3NFX0"/>
<keyword evidence="5" id="KW-0067">ATP-binding</keyword>
<evidence type="ECO:0000259" key="6">
    <source>
        <dbReference type="PROSITE" id="PS50011"/>
    </source>
</evidence>
<comment type="caution">
    <text evidence="7">The sequence shown here is derived from an EMBL/GenBank/DDBJ whole genome shotgun (WGS) entry which is preliminary data.</text>
</comment>
<name>A0A3S3NFX0_9ACAR</name>
<reference evidence="7 8" key="1">
    <citation type="journal article" date="2018" name="Gigascience">
        <title>Genomes of trombidid mites reveal novel predicted allergens and laterally-transferred genes associated with secondary metabolism.</title>
        <authorList>
            <person name="Dong X."/>
            <person name="Chaisiri K."/>
            <person name="Xia D."/>
            <person name="Armstrong S.D."/>
            <person name="Fang Y."/>
            <person name="Donnelly M.J."/>
            <person name="Kadowaki T."/>
            <person name="McGarry J.W."/>
            <person name="Darby A.C."/>
            <person name="Makepeace B.L."/>
        </authorList>
    </citation>
    <scope>NUCLEOTIDE SEQUENCE [LARGE SCALE GENOMIC DNA]</scope>
    <source>
        <strain evidence="7">UoL-WK</strain>
    </source>
</reference>
<keyword evidence="4 7" id="KW-0418">Kinase</keyword>
<dbReference type="Proteomes" id="UP000285301">
    <property type="component" value="Unassembled WGS sequence"/>
</dbReference>
<dbReference type="GO" id="GO:0004703">
    <property type="term" value="F:G protein-coupled receptor kinase activity"/>
    <property type="evidence" value="ECO:0007669"/>
    <property type="project" value="TreeGrafter"/>
</dbReference>
<dbReference type="PANTHER" id="PTHR24355">
    <property type="entry name" value="G PROTEIN-COUPLED RECEPTOR KINASE/RIBOSOMAL PROTEIN S6 KINASE"/>
    <property type="match status" value="1"/>
</dbReference>
<dbReference type="GO" id="GO:0001664">
    <property type="term" value="F:G protein-coupled receptor binding"/>
    <property type="evidence" value="ECO:0007669"/>
    <property type="project" value="TreeGrafter"/>
</dbReference>
<proteinExistence type="predicted"/>
<dbReference type="GO" id="GO:0007186">
    <property type="term" value="P:G protein-coupled receptor signaling pathway"/>
    <property type="evidence" value="ECO:0007669"/>
    <property type="project" value="TreeGrafter"/>
</dbReference>
<dbReference type="PROSITE" id="PS50011">
    <property type="entry name" value="PROTEIN_KINASE_DOM"/>
    <property type="match status" value="1"/>
</dbReference>
<dbReference type="GO" id="GO:0005524">
    <property type="term" value="F:ATP binding"/>
    <property type="evidence" value="ECO:0007669"/>
    <property type="project" value="UniProtKB-KW"/>
</dbReference>
<dbReference type="SUPFAM" id="SSF56112">
    <property type="entry name" value="Protein kinase-like (PK-like)"/>
    <property type="match status" value="1"/>
</dbReference>
<evidence type="ECO:0000256" key="4">
    <source>
        <dbReference type="ARBA" id="ARBA00022777"/>
    </source>
</evidence>
<dbReference type="GO" id="GO:0009966">
    <property type="term" value="P:regulation of signal transduction"/>
    <property type="evidence" value="ECO:0007669"/>
    <property type="project" value="TreeGrafter"/>
</dbReference>
<accession>A0A3S3NFX0</accession>
<feature type="domain" description="Protein kinase" evidence="6">
    <location>
        <begin position="1"/>
        <end position="55"/>
    </location>
</feature>
<evidence type="ECO:0000256" key="2">
    <source>
        <dbReference type="ARBA" id="ARBA00022679"/>
    </source>
</evidence>
<sequence length="55" mass="6630">VCIVQKKDNKKMYAMKYMSKALCFEKDAFQNVQKEIELLAKLEHPFIVNLWFTFQ</sequence>
<feature type="non-terminal residue" evidence="7">
    <location>
        <position position="55"/>
    </location>
</feature>
<organism evidence="7 8">
    <name type="scientific">Dinothrombium tinctorium</name>
    <dbReference type="NCBI Taxonomy" id="1965070"/>
    <lineage>
        <taxon>Eukaryota</taxon>
        <taxon>Metazoa</taxon>
        <taxon>Ecdysozoa</taxon>
        <taxon>Arthropoda</taxon>
        <taxon>Chelicerata</taxon>
        <taxon>Arachnida</taxon>
        <taxon>Acari</taxon>
        <taxon>Acariformes</taxon>
        <taxon>Trombidiformes</taxon>
        <taxon>Prostigmata</taxon>
        <taxon>Anystina</taxon>
        <taxon>Parasitengona</taxon>
        <taxon>Trombidioidea</taxon>
        <taxon>Trombidiidae</taxon>
        <taxon>Dinothrombium</taxon>
    </lineage>
</organism>
<evidence type="ECO:0000313" key="7">
    <source>
        <dbReference type="EMBL" id="RWS01872.1"/>
    </source>
</evidence>
<dbReference type="STRING" id="1965070.A0A3S3NFX0"/>
<dbReference type="InterPro" id="IPR011009">
    <property type="entry name" value="Kinase-like_dom_sf"/>
</dbReference>
<dbReference type="Gene3D" id="3.30.200.20">
    <property type="entry name" value="Phosphorylase Kinase, domain 1"/>
    <property type="match status" value="1"/>
</dbReference>
<keyword evidence="2" id="KW-0808">Transferase</keyword>